<dbReference type="Proteomes" id="UP000198914">
    <property type="component" value="Unassembled WGS sequence"/>
</dbReference>
<feature type="region of interest" description="Disordered" evidence="1">
    <location>
        <begin position="80"/>
        <end position="101"/>
    </location>
</feature>
<reference evidence="3" key="1">
    <citation type="submission" date="2016-10" db="EMBL/GenBank/DDBJ databases">
        <authorList>
            <person name="Varghese N."/>
            <person name="Submissions S."/>
        </authorList>
    </citation>
    <scope>NUCLEOTIDE SEQUENCE [LARGE SCALE GENOMIC DNA]</scope>
    <source>
        <strain evidence="3">DSM 100420</strain>
    </source>
</reference>
<protein>
    <submittedName>
        <fullName evidence="2">Uncharacterized protein</fullName>
    </submittedName>
</protein>
<organism evidence="2 3">
    <name type="scientific">Jannaschia faecimaris</name>
    <dbReference type="NCBI Taxonomy" id="1244108"/>
    <lineage>
        <taxon>Bacteria</taxon>
        <taxon>Pseudomonadati</taxon>
        <taxon>Pseudomonadota</taxon>
        <taxon>Alphaproteobacteria</taxon>
        <taxon>Rhodobacterales</taxon>
        <taxon>Roseobacteraceae</taxon>
        <taxon>Jannaschia</taxon>
    </lineage>
</organism>
<accession>A0A1H3UDC1</accession>
<keyword evidence="3" id="KW-1185">Reference proteome</keyword>
<name>A0A1H3UDC1_9RHOB</name>
<gene>
    <name evidence="2" type="ORF">SAMN05444004_13015</name>
</gene>
<evidence type="ECO:0000313" key="2">
    <source>
        <dbReference type="EMBL" id="SDZ60450.1"/>
    </source>
</evidence>
<dbReference type="AlphaFoldDB" id="A0A1H3UDC1"/>
<sequence>MQGHSLGLHCRHWHRLVGVVNRDDTVLRSDQLHAGIPVAHVVEDRDVIDELLHQCANLRDHVLAVVDDVIGPQFGDPGRRLGARCRGDDRQAGGLGQLDTD</sequence>
<evidence type="ECO:0000313" key="3">
    <source>
        <dbReference type="Proteomes" id="UP000198914"/>
    </source>
</evidence>
<proteinExistence type="predicted"/>
<evidence type="ECO:0000256" key="1">
    <source>
        <dbReference type="SAM" id="MobiDB-lite"/>
    </source>
</evidence>
<dbReference type="EMBL" id="FNPX01000030">
    <property type="protein sequence ID" value="SDZ60450.1"/>
    <property type="molecule type" value="Genomic_DNA"/>
</dbReference>